<dbReference type="PANTHER" id="PTHR43386">
    <property type="entry name" value="OLIGOPEPTIDE TRANSPORT SYSTEM PERMEASE PROTEIN APPC"/>
    <property type="match status" value="1"/>
</dbReference>
<feature type="transmembrane region" description="Helical" evidence="9">
    <location>
        <begin position="150"/>
        <end position="170"/>
    </location>
</feature>
<keyword evidence="5" id="KW-0571">Peptide transport</keyword>
<keyword evidence="3" id="KW-1003">Cell membrane</keyword>
<dbReference type="GO" id="GO:0015833">
    <property type="term" value="P:peptide transport"/>
    <property type="evidence" value="ECO:0007669"/>
    <property type="project" value="UniProtKB-KW"/>
</dbReference>
<dbReference type="AlphaFoldDB" id="A0A2P9AGS2"/>
<feature type="transmembrane region" description="Helical" evidence="9">
    <location>
        <begin position="123"/>
        <end position="144"/>
    </location>
</feature>
<feature type="transmembrane region" description="Helical" evidence="9">
    <location>
        <begin position="87"/>
        <end position="111"/>
    </location>
</feature>
<keyword evidence="4 9" id="KW-0812">Transmembrane</keyword>
<dbReference type="Pfam" id="PF00528">
    <property type="entry name" value="BPD_transp_1"/>
    <property type="match status" value="1"/>
</dbReference>
<dbReference type="GO" id="GO:0055085">
    <property type="term" value="P:transmembrane transport"/>
    <property type="evidence" value="ECO:0007669"/>
    <property type="project" value="InterPro"/>
</dbReference>
<evidence type="ECO:0000256" key="3">
    <source>
        <dbReference type="ARBA" id="ARBA00022475"/>
    </source>
</evidence>
<dbReference type="SUPFAM" id="SSF161098">
    <property type="entry name" value="MetI-like"/>
    <property type="match status" value="1"/>
</dbReference>
<evidence type="ECO:0000256" key="2">
    <source>
        <dbReference type="ARBA" id="ARBA00022448"/>
    </source>
</evidence>
<organism evidence="11 12">
    <name type="scientific">Mesorhizobium delmotii</name>
    <dbReference type="NCBI Taxonomy" id="1631247"/>
    <lineage>
        <taxon>Bacteria</taxon>
        <taxon>Pseudomonadati</taxon>
        <taxon>Pseudomonadota</taxon>
        <taxon>Alphaproteobacteria</taxon>
        <taxon>Hyphomicrobiales</taxon>
        <taxon>Phyllobacteriaceae</taxon>
        <taxon>Mesorhizobium</taxon>
    </lineage>
</organism>
<evidence type="ECO:0000256" key="5">
    <source>
        <dbReference type="ARBA" id="ARBA00022856"/>
    </source>
</evidence>
<dbReference type="InterPro" id="IPR035906">
    <property type="entry name" value="MetI-like_sf"/>
</dbReference>
<keyword evidence="2 9" id="KW-0813">Transport</keyword>
<sequence length="295" mass="31297">MAAETAEFAGPGRVSVRRPARIELRIGVGLISAVVLACLLIPIVNSTDPNALVAAPLQPPSGEHPFGTDSVGRDVFIRVFTAGRIDIALAGLGVIVPLVFGTVIGTMVGASRRRTVDAVAMRLTDGVIAFPFVILVLVIVLITGAGTRVWPLPAGGASILAAVWMVNWTIYARLARTRTRVLREEDFVAAARLLGFSHVRIVARHLLPLVWPTTVTYAVADALFMVSLIAALPFLGAGIQPPTPEWGSIMYEGRGYLGDAWWISLSAVGVVLVLGIGVMLVVDSLASSIRRARLP</sequence>
<name>A0A2P9AGS2_9HYPH</name>
<comment type="similarity">
    <text evidence="9">Belongs to the binding-protein-dependent transport system permease family.</text>
</comment>
<accession>A0A2P9AGS2</accession>
<evidence type="ECO:0000256" key="4">
    <source>
        <dbReference type="ARBA" id="ARBA00022692"/>
    </source>
</evidence>
<dbReference type="InterPro" id="IPR000515">
    <property type="entry name" value="MetI-like"/>
</dbReference>
<evidence type="ECO:0000256" key="6">
    <source>
        <dbReference type="ARBA" id="ARBA00022927"/>
    </source>
</evidence>
<dbReference type="GO" id="GO:0015031">
    <property type="term" value="P:protein transport"/>
    <property type="evidence" value="ECO:0007669"/>
    <property type="project" value="UniProtKB-KW"/>
</dbReference>
<keyword evidence="8 9" id="KW-0472">Membrane</keyword>
<dbReference type="Proteomes" id="UP000245698">
    <property type="component" value="Unassembled WGS sequence"/>
</dbReference>
<feature type="transmembrane region" description="Helical" evidence="9">
    <location>
        <begin position="22"/>
        <end position="44"/>
    </location>
</feature>
<dbReference type="InterPro" id="IPR050366">
    <property type="entry name" value="BP-dependent_transpt_permease"/>
</dbReference>
<dbReference type="Gene3D" id="1.10.3720.10">
    <property type="entry name" value="MetI-like"/>
    <property type="match status" value="1"/>
</dbReference>
<gene>
    <name evidence="11" type="ORF">BQ8482_130226</name>
</gene>
<evidence type="ECO:0000256" key="9">
    <source>
        <dbReference type="RuleBase" id="RU363032"/>
    </source>
</evidence>
<keyword evidence="6" id="KW-0653">Protein transport</keyword>
<feature type="domain" description="ABC transmembrane type-1" evidence="10">
    <location>
        <begin position="83"/>
        <end position="283"/>
    </location>
</feature>
<evidence type="ECO:0000256" key="1">
    <source>
        <dbReference type="ARBA" id="ARBA00004651"/>
    </source>
</evidence>
<evidence type="ECO:0000256" key="8">
    <source>
        <dbReference type="ARBA" id="ARBA00023136"/>
    </source>
</evidence>
<protein>
    <recommendedName>
        <fullName evidence="10">ABC transmembrane type-1 domain-containing protein</fullName>
    </recommendedName>
</protein>
<evidence type="ECO:0000313" key="11">
    <source>
        <dbReference type="EMBL" id="SJM30327.1"/>
    </source>
</evidence>
<dbReference type="CDD" id="cd06261">
    <property type="entry name" value="TM_PBP2"/>
    <property type="match status" value="1"/>
</dbReference>
<feature type="transmembrane region" description="Helical" evidence="9">
    <location>
        <begin position="214"/>
        <end position="240"/>
    </location>
</feature>
<dbReference type="GO" id="GO:0005886">
    <property type="term" value="C:plasma membrane"/>
    <property type="evidence" value="ECO:0007669"/>
    <property type="project" value="UniProtKB-SubCell"/>
</dbReference>
<dbReference type="EMBL" id="FUIG01000019">
    <property type="protein sequence ID" value="SJM30327.1"/>
    <property type="molecule type" value="Genomic_DNA"/>
</dbReference>
<keyword evidence="12" id="KW-1185">Reference proteome</keyword>
<feature type="transmembrane region" description="Helical" evidence="9">
    <location>
        <begin position="260"/>
        <end position="282"/>
    </location>
</feature>
<reference evidence="12" key="1">
    <citation type="submission" date="2016-12" db="EMBL/GenBank/DDBJ databases">
        <authorList>
            <person name="Brunel B."/>
        </authorList>
    </citation>
    <scope>NUCLEOTIDE SEQUENCE [LARGE SCALE GENOMIC DNA]</scope>
</reference>
<keyword evidence="7 9" id="KW-1133">Transmembrane helix</keyword>
<dbReference type="PANTHER" id="PTHR43386:SF1">
    <property type="entry name" value="D,D-DIPEPTIDE TRANSPORT SYSTEM PERMEASE PROTEIN DDPC-RELATED"/>
    <property type="match status" value="1"/>
</dbReference>
<evidence type="ECO:0000313" key="12">
    <source>
        <dbReference type="Proteomes" id="UP000245698"/>
    </source>
</evidence>
<proteinExistence type="inferred from homology"/>
<evidence type="ECO:0000259" key="10">
    <source>
        <dbReference type="PROSITE" id="PS50928"/>
    </source>
</evidence>
<dbReference type="RefSeq" id="WP_123147782.1">
    <property type="nucleotide sequence ID" value="NZ_FUIG01000019.1"/>
</dbReference>
<comment type="subcellular location">
    <subcellularLocation>
        <location evidence="1 9">Cell membrane</location>
        <topology evidence="1 9">Multi-pass membrane protein</topology>
    </subcellularLocation>
</comment>
<dbReference type="PROSITE" id="PS50928">
    <property type="entry name" value="ABC_TM1"/>
    <property type="match status" value="1"/>
</dbReference>
<evidence type="ECO:0000256" key="7">
    <source>
        <dbReference type="ARBA" id="ARBA00022989"/>
    </source>
</evidence>